<keyword evidence="3 6" id="KW-0812">Transmembrane</keyword>
<evidence type="ECO:0000256" key="2">
    <source>
        <dbReference type="ARBA" id="ARBA00022475"/>
    </source>
</evidence>
<feature type="transmembrane region" description="Helical" evidence="6">
    <location>
        <begin position="6"/>
        <end position="27"/>
    </location>
</feature>
<dbReference type="GO" id="GO:0016020">
    <property type="term" value="C:membrane"/>
    <property type="evidence" value="ECO:0007669"/>
    <property type="project" value="InterPro"/>
</dbReference>
<dbReference type="GeneID" id="44132747"/>
<protein>
    <submittedName>
        <fullName evidence="7">Uncharacterized protein</fullName>
    </submittedName>
</protein>
<gene>
    <name evidence="7" type="ORF">BRX40_09265</name>
    <name evidence="8" type="ORF">CA257_18975</name>
    <name evidence="9" type="ORF">DAH66_14745</name>
</gene>
<accession>A0A1L6JAS7</accession>
<evidence type="ECO:0000256" key="6">
    <source>
        <dbReference type="SAM" id="Phobius"/>
    </source>
</evidence>
<evidence type="ECO:0000313" key="12">
    <source>
        <dbReference type="Proteomes" id="UP000287746"/>
    </source>
</evidence>
<dbReference type="EMBL" id="QQYZ01000014">
    <property type="protein sequence ID" value="RSY81501.1"/>
    <property type="molecule type" value="Genomic_DNA"/>
</dbReference>
<reference evidence="10" key="2">
    <citation type="submission" date="2016-12" db="EMBL/GenBank/DDBJ databases">
        <title>Whole genome sequencing of Sphingomonas sp. ABOJV.</title>
        <authorList>
            <person name="Conlan S."/>
            <person name="Thomas P.J."/>
            <person name="Mullikin J."/>
            <person name="Palmore T.N."/>
            <person name="Frank K.M."/>
            <person name="Segre J.A."/>
        </authorList>
    </citation>
    <scope>NUCLEOTIDE SEQUENCE [LARGE SCALE GENOMIC DNA]</scope>
    <source>
        <strain evidence="10">ABOJV</strain>
    </source>
</reference>
<dbReference type="EMBL" id="CP018820">
    <property type="protein sequence ID" value="APR52590.1"/>
    <property type="molecule type" value="Genomic_DNA"/>
</dbReference>
<reference evidence="11 12" key="3">
    <citation type="submission" date="2018-07" db="EMBL/GenBank/DDBJ databases">
        <title>Genomic and Epidemiologic Investigation of an Indolent Hospital Outbreak.</title>
        <authorList>
            <person name="Johnson R.C."/>
            <person name="Deming C."/>
            <person name="Conlan S."/>
            <person name="Zellmer C.J."/>
            <person name="Michelin A.V."/>
            <person name="Lee-Lin S."/>
            <person name="Thomas P.J."/>
            <person name="Park M."/>
            <person name="Weingarten R.A."/>
            <person name="Less J."/>
            <person name="Dekker J.P."/>
            <person name="Frank K.M."/>
            <person name="Musser K.A."/>
            <person name="Mcquiston J.R."/>
            <person name="Henderson D.K."/>
            <person name="Lau A.F."/>
            <person name="Palmore T.N."/>
            <person name="Segre J.A."/>
        </authorList>
    </citation>
    <scope>NUCLEOTIDE SEQUENCE [LARGE SCALE GENOMIC DNA]</scope>
    <source>
        <strain evidence="9 12">SK-CDC1_0717</strain>
        <strain evidence="8 11">SK-NIH.Env10_0317</strain>
    </source>
</reference>
<evidence type="ECO:0000313" key="8">
    <source>
        <dbReference type="EMBL" id="RSU99990.1"/>
    </source>
</evidence>
<dbReference type="OrthoDB" id="8456606at2"/>
<evidence type="ECO:0000313" key="7">
    <source>
        <dbReference type="EMBL" id="APR52590.1"/>
    </source>
</evidence>
<dbReference type="KEGG" id="skr:BRX40_09265"/>
<proteinExistence type="predicted"/>
<evidence type="ECO:0000313" key="10">
    <source>
        <dbReference type="Proteomes" id="UP000185161"/>
    </source>
</evidence>
<evidence type="ECO:0000256" key="3">
    <source>
        <dbReference type="ARBA" id="ARBA00022692"/>
    </source>
</evidence>
<organism evidence="7 10">
    <name type="scientific">Sphingomonas koreensis</name>
    <dbReference type="NCBI Taxonomy" id="93064"/>
    <lineage>
        <taxon>Bacteria</taxon>
        <taxon>Pseudomonadati</taxon>
        <taxon>Pseudomonadota</taxon>
        <taxon>Alphaproteobacteria</taxon>
        <taxon>Sphingomonadales</taxon>
        <taxon>Sphingomonadaceae</taxon>
        <taxon>Sphingomonas</taxon>
    </lineage>
</organism>
<dbReference type="InterPro" id="IPR022781">
    <property type="entry name" value="Flagellar_biosynth_FliO"/>
</dbReference>
<dbReference type="Proteomes" id="UP000286681">
    <property type="component" value="Unassembled WGS sequence"/>
</dbReference>
<dbReference type="GO" id="GO:0044781">
    <property type="term" value="P:bacterial-type flagellum organization"/>
    <property type="evidence" value="ECO:0007669"/>
    <property type="project" value="InterPro"/>
</dbReference>
<keyword evidence="4 6" id="KW-1133">Transmembrane helix</keyword>
<keyword evidence="10" id="KW-1185">Reference proteome</keyword>
<reference evidence="7" key="1">
    <citation type="submission" date="2016-12" db="EMBL/GenBank/DDBJ databases">
        <title>Whole genome sequencing of Sphingomonas koreensis.</title>
        <authorList>
            <person name="Conlan S."/>
            <person name="Thomas P.J."/>
            <person name="Mullikin J."/>
            <person name="Palmore T.N."/>
            <person name="Frank K.M."/>
            <person name="Segre J.A."/>
        </authorList>
    </citation>
    <scope>NUCLEOTIDE SEQUENCE</scope>
    <source>
        <strain evidence="7">ABOJV</strain>
    </source>
</reference>
<comment type="subcellular location">
    <subcellularLocation>
        <location evidence="1">Cell membrane</location>
    </subcellularLocation>
</comment>
<sequence length="100" mass="10954">MDILSLLRMIGALGVVLGLLAGGLWVVRRYEIRLPQKWLSGFAAQGTARRMELVERLALDPRRSVALIRKDGREHMLLIAPEGLLILEAANAPKGGKTNA</sequence>
<keyword evidence="5 6" id="KW-0472">Membrane</keyword>
<evidence type="ECO:0000313" key="9">
    <source>
        <dbReference type="EMBL" id="RSY81501.1"/>
    </source>
</evidence>
<dbReference type="Proteomes" id="UP000287746">
    <property type="component" value="Unassembled WGS sequence"/>
</dbReference>
<evidence type="ECO:0000256" key="5">
    <source>
        <dbReference type="ARBA" id="ARBA00023136"/>
    </source>
</evidence>
<dbReference type="Proteomes" id="UP000185161">
    <property type="component" value="Chromosome"/>
</dbReference>
<evidence type="ECO:0000256" key="1">
    <source>
        <dbReference type="ARBA" id="ARBA00004236"/>
    </source>
</evidence>
<dbReference type="Pfam" id="PF04347">
    <property type="entry name" value="FliO"/>
    <property type="match status" value="1"/>
</dbReference>
<dbReference type="AlphaFoldDB" id="A0A1L6JAS7"/>
<dbReference type="RefSeq" id="WP_066578655.1">
    <property type="nucleotide sequence ID" value="NZ_CP018820.1"/>
</dbReference>
<keyword evidence="2" id="KW-1003">Cell membrane</keyword>
<evidence type="ECO:0000256" key="4">
    <source>
        <dbReference type="ARBA" id="ARBA00022989"/>
    </source>
</evidence>
<dbReference type="EMBL" id="QQWO01000020">
    <property type="protein sequence ID" value="RSU99990.1"/>
    <property type="molecule type" value="Genomic_DNA"/>
</dbReference>
<dbReference type="STRING" id="93064.BRX40_09265"/>
<evidence type="ECO:0000313" key="11">
    <source>
        <dbReference type="Proteomes" id="UP000286681"/>
    </source>
</evidence>
<name>A0A1L6JAS7_9SPHN</name>